<gene>
    <name evidence="2" type="ORF">SAMN05444349_11280</name>
</gene>
<dbReference type="Proteomes" id="UP000184436">
    <property type="component" value="Unassembled WGS sequence"/>
</dbReference>
<dbReference type="EMBL" id="FQVD01000012">
    <property type="protein sequence ID" value="SHF16260.1"/>
    <property type="molecule type" value="Genomic_DNA"/>
</dbReference>
<dbReference type="AlphaFoldDB" id="A0A1M4ZE12"/>
<proteinExistence type="predicted"/>
<evidence type="ECO:0000313" key="2">
    <source>
        <dbReference type="EMBL" id="SHF16260.1"/>
    </source>
</evidence>
<dbReference type="OrthoDB" id="1098521at2"/>
<organism evidence="2 3">
    <name type="scientific">Bacteroides faecichinchillae</name>
    <dbReference type="NCBI Taxonomy" id="871325"/>
    <lineage>
        <taxon>Bacteria</taxon>
        <taxon>Pseudomonadati</taxon>
        <taxon>Bacteroidota</taxon>
        <taxon>Bacteroidia</taxon>
        <taxon>Bacteroidales</taxon>
        <taxon>Bacteroidaceae</taxon>
        <taxon>Bacteroides</taxon>
    </lineage>
</organism>
<dbReference type="STRING" id="871325.SAMN05444349_11280"/>
<accession>A0A1M4ZE12</accession>
<sequence length="146" mass="16977">MKDIEMLLNKYFEGETTSEEERELRHFFTGGLVPDHLQVYRPMFSYFETEHTKFSEPIVETFPLRKKTKTRRKYITYSSGIAAVILLLLGITGTFRELAPSPTNYVVIDGKRYTDAAFVRKQAVAAFREVSLSEEDVFNTLFEDEE</sequence>
<reference evidence="2 3" key="1">
    <citation type="submission" date="2016-11" db="EMBL/GenBank/DDBJ databases">
        <authorList>
            <person name="Jaros S."/>
            <person name="Januszkiewicz K."/>
            <person name="Wedrychowicz H."/>
        </authorList>
    </citation>
    <scope>NUCLEOTIDE SEQUENCE [LARGE SCALE GENOMIC DNA]</scope>
    <source>
        <strain evidence="2 3">DSM 26883</strain>
    </source>
</reference>
<dbReference type="RefSeq" id="WP_073349700.1">
    <property type="nucleotide sequence ID" value="NZ_FQVD01000012.1"/>
</dbReference>
<feature type="transmembrane region" description="Helical" evidence="1">
    <location>
        <begin position="74"/>
        <end position="95"/>
    </location>
</feature>
<keyword evidence="1" id="KW-1133">Transmembrane helix</keyword>
<evidence type="ECO:0000256" key="1">
    <source>
        <dbReference type="SAM" id="Phobius"/>
    </source>
</evidence>
<evidence type="ECO:0000313" key="3">
    <source>
        <dbReference type="Proteomes" id="UP000184436"/>
    </source>
</evidence>
<keyword evidence="3" id="KW-1185">Reference proteome</keyword>
<keyword evidence="1" id="KW-0472">Membrane</keyword>
<keyword evidence="1" id="KW-0812">Transmembrane</keyword>
<protein>
    <submittedName>
        <fullName evidence="2">Uncharacterized protein</fullName>
    </submittedName>
</protein>
<name>A0A1M4ZE12_9BACE</name>